<dbReference type="EMBL" id="MT143959">
    <property type="protein sequence ID" value="QJH93246.1"/>
    <property type="molecule type" value="Genomic_DNA"/>
</dbReference>
<sequence length="94" mass="11258">MVMIELTASDAIDIKYKYHAQEKNTQIRLDEFNRIEMDEYSKHLFRHSFMVYNHNLERCSRIIKAIDDAIADMKEIKISKNHTRFTISMEDTSE</sequence>
<evidence type="ECO:0000313" key="1">
    <source>
        <dbReference type="EMBL" id="QJH93246.1"/>
    </source>
</evidence>
<organism evidence="1">
    <name type="scientific">viral metagenome</name>
    <dbReference type="NCBI Taxonomy" id="1070528"/>
    <lineage>
        <taxon>unclassified sequences</taxon>
        <taxon>metagenomes</taxon>
        <taxon>organismal metagenomes</taxon>
    </lineage>
</organism>
<proteinExistence type="predicted"/>
<protein>
    <submittedName>
        <fullName evidence="1">Uncharacterized protein</fullName>
    </submittedName>
</protein>
<gene>
    <name evidence="1" type="ORF">MM171B03589_0009</name>
</gene>
<accession>A0A6M3X6B7</accession>
<dbReference type="AlphaFoldDB" id="A0A6M3X6B7"/>
<reference evidence="1" key="1">
    <citation type="submission" date="2020-03" db="EMBL/GenBank/DDBJ databases">
        <title>The deep terrestrial virosphere.</title>
        <authorList>
            <person name="Holmfeldt K."/>
            <person name="Nilsson E."/>
            <person name="Simone D."/>
            <person name="Lopez-Fernandez M."/>
            <person name="Wu X."/>
            <person name="de Brujin I."/>
            <person name="Lundin D."/>
            <person name="Andersson A."/>
            <person name="Bertilsson S."/>
            <person name="Dopson M."/>
        </authorList>
    </citation>
    <scope>NUCLEOTIDE SEQUENCE</scope>
    <source>
        <strain evidence="1">MM171B03589</strain>
    </source>
</reference>
<name>A0A6M3X6B7_9ZZZZ</name>